<dbReference type="Pfam" id="PF02990">
    <property type="entry name" value="EMP70"/>
    <property type="match status" value="1"/>
</dbReference>
<evidence type="ECO:0000256" key="5">
    <source>
        <dbReference type="ARBA" id="ARBA00022729"/>
    </source>
</evidence>
<evidence type="ECO:0000256" key="4">
    <source>
        <dbReference type="ARBA" id="ARBA00022692"/>
    </source>
</evidence>
<feature type="transmembrane region" description="Helical" evidence="9">
    <location>
        <begin position="269"/>
        <end position="294"/>
    </location>
</feature>
<evidence type="ECO:0000256" key="1">
    <source>
        <dbReference type="ARBA" id="ARBA00004141"/>
    </source>
</evidence>
<keyword evidence="5" id="KW-0732">Signal</keyword>
<accession>A0A9W6YWM1</accession>
<evidence type="ECO:0000256" key="3">
    <source>
        <dbReference type="ARBA" id="ARBA00005227"/>
    </source>
</evidence>
<feature type="transmembrane region" description="Helical" evidence="9">
    <location>
        <begin position="195"/>
        <end position="220"/>
    </location>
</feature>
<evidence type="ECO:0000256" key="7">
    <source>
        <dbReference type="ARBA" id="ARBA00023034"/>
    </source>
</evidence>
<proteinExistence type="inferred from homology"/>
<keyword evidence="8 9" id="KW-0472">Membrane</keyword>
<feature type="transmembrane region" description="Helical" evidence="9">
    <location>
        <begin position="405"/>
        <end position="426"/>
    </location>
</feature>
<feature type="transmembrane region" description="Helical" evidence="9">
    <location>
        <begin position="232"/>
        <end position="257"/>
    </location>
</feature>
<keyword evidence="4 9" id="KW-0812">Transmembrane</keyword>
<dbReference type="PANTHER" id="PTHR10766:SF55">
    <property type="entry name" value="TRANSMEMBRANE 9 SUPERFAMILY MEMBER 4"/>
    <property type="match status" value="1"/>
</dbReference>
<reference evidence="10" key="1">
    <citation type="submission" date="2023-04" db="EMBL/GenBank/DDBJ databases">
        <title>Ambrosiozyma monospora NBRC 1965.</title>
        <authorList>
            <person name="Ichikawa N."/>
            <person name="Sato H."/>
            <person name="Tonouchi N."/>
        </authorList>
    </citation>
    <scope>NUCLEOTIDE SEQUENCE</scope>
    <source>
        <strain evidence="10">NBRC 1965</strain>
    </source>
</reference>
<feature type="transmembrane region" description="Helical" evidence="9">
    <location>
        <begin position="365"/>
        <end position="393"/>
    </location>
</feature>
<comment type="subcellular location">
    <subcellularLocation>
        <location evidence="2">Golgi apparatus</location>
    </subcellularLocation>
    <subcellularLocation>
        <location evidence="1">Membrane</location>
        <topology evidence="1">Multi-pass membrane protein</topology>
    </subcellularLocation>
</comment>
<evidence type="ECO:0000256" key="6">
    <source>
        <dbReference type="ARBA" id="ARBA00022989"/>
    </source>
</evidence>
<dbReference type="PANTHER" id="PTHR10766">
    <property type="entry name" value="TRANSMEMBRANE 9 SUPERFAMILY PROTEIN"/>
    <property type="match status" value="1"/>
</dbReference>
<evidence type="ECO:0000256" key="9">
    <source>
        <dbReference type="RuleBase" id="RU363079"/>
    </source>
</evidence>
<comment type="caution">
    <text evidence="10">The sequence shown here is derived from an EMBL/GenBank/DDBJ whole genome shotgun (WGS) entry which is preliminary data.</text>
</comment>
<evidence type="ECO:0000313" key="10">
    <source>
        <dbReference type="EMBL" id="GMG27894.1"/>
    </source>
</evidence>
<dbReference type="InterPro" id="IPR004240">
    <property type="entry name" value="EMP70"/>
</dbReference>
<gene>
    <name evidence="10" type="ORF">Amon01_000350000</name>
</gene>
<dbReference type="GO" id="GO:0005794">
    <property type="term" value="C:Golgi apparatus"/>
    <property type="evidence" value="ECO:0007669"/>
    <property type="project" value="UniProtKB-SubCell"/>
</dbReference>
<evidence type="ECO:0000256" key="2">
    <source>
        <dbReference type="ARBA" id="ARBA00004555"/>
    </source>
</evidence>
<organism evidence="10 11">
    <name type="scientific">Ambrosiozyma monospora</name>
    <name type="common">Yeast</name>
    <name type="synonym">Endomycopsis monosporus</name>
    <dbReference type="NCBI Taxonomy" id="43982"/>
    <lineage>
        <taxon>Eukaryota</taxon>
        <taxon>Fungi</taxon>
        <taxon>Dikarya</taxon>
        <taxon>Ascomycota</taxon>
        <taxon>Saccharomycotina</taxon>
        <taxon>Pichiomycetes</taxon>
        <taxon>Pichiales</taxon>
        <taxon>Pichiaceae</taxon>
        <taxon>Ambrosiozyma</taxon>
    </lineage>
</organism>
<dbReference type="AlphaFoldDB" id="A0A9W6YWM1"/>
<protein>
    <recommendedName>
        <fullName evidence="9">Transmembrane 9 superfamily member</fullName>
    </recommendedName>
</protein>
<dbReference type="OrthoDB" id="1666796at2759"/>
<dbReference type="Proteomes" id="UP001165063">
    <property type="component" value="Unassembled WGS sequence"/>
</dbReference>
<feature type="transmembrane region" description="Helical" evidence="9">
    <location>
        <begin position="330"/>
        <end position="353"/>
    </location>
</feature>
<name>A0A9W6YWM1_AMBMO</name>
<feature type="transmembrane region" description="Helical" evidence="9">
    <location>
        <begin position="90"/>
        <end position="114"/>
    </location>
</feature>
<keyword evidence="6 9" id="KW-1133">Transmembrane helix</keyword>
<evidence type="ECO:0000256" key="8">
    <source>
        <dbReference type="ARBA" id="ARBA00023136"/>
    </source>
</evidence>
<feature type="transmembrane region" description="Helical" evidence="9">
    <location>
        <begin position="438"/>
        <end position="468"/>
    </location>
</feature>
<keyword evidence="11" id="KW-1185">Reference proteome</keyword>
<dbReference type="GO" id="GO:0072657">
    <property type="term" value="P:protein localization to membrane"/>
    <property type="evidence" value="ECO:0007669"/>
    <property type="project" value="TreeGrafter"/>
</dbReference>
<dbReference type="EMBL" id="BSXU01001480">
    <property type="protein sequence ID" value="GMG27894.1"/>
    <property type="molecule type" value="Genomic_DNA"/>
</dbReference>
<sequence length="477" mass="53979">MFVIRWHKENGNPKKKTIVGFEVYPKSVSDYHCPGASKNFANYPLNPDSIEKSLIQYTYSVYWREEKDVTYNNRWKMYINPEVGSDDGKMHWFAIINSLVIVSLLTLVVAVVFLRTLKVDISSKKINDDSSNASLLDKSHSPSQGWRSIAQDVFIQPTWPVLLSALGGSGVQLAFTSLGVCILLTTGISGPDHRILSTAIGMFVVGGFFAGYSGVQLFKLVSYQPNQRWKAVSFLAGSLLTGFVLTVILILNIIIWLKDSSLALPFGTIVLLIVIYVLLEIPISMIGGFISSRLNLFTRIMKSRVPNVEPPISKAVAASRIPRQPFYNNMFISVLFSGAFPFGIIFVEMLFLFKSLWVEKVSYYYMYGFLTFTTFLLFIVILEISIITTYLRLNAGNFYNWQWKAFLNSFCSILLYLLVYTIYYLFYHMKLVDAVSVLLYLIYASLLNLLISVACGAIGLLTSTWFVYTMYSSVKKD</sequence>
<comment type="similarity">
    <text evidence="3 9">Belongs to the nonaspanin (TM9SF) (TC 9.A.2) family.</text>
</comment>
<dbReference type="GO" id="GO:0016020">
    <property type="term" value="C:membrane"/>
    <property type="evidence" value="ECO:0007669"/>
    <property type="project" value="UniProtKB-SubCell"/>
</dbReference>
<feature type="transmembrane region" description="Helical" evidence="9">
    <location>
        <begin position="161"/>
        <end position="189"/>
    </location>
</feature>
<keyword evidence="7" id="KW-0333">Golgi apparatus</keyword>
<evidence type="ECO:0000313" key="11">
    <source>
        <dbReference type="Proteomes" id="UP001165063"/>
    </source>
</evidence>